<accession>A0A1M5AJG9</accession>
<name>A0A1M5AJG9_VIBGA</name>
<proteinExistence type="predicted"/>
<evidence type="ECO:0000313" key="2">
    <source>
        <dbReference type="Proteomes" id="UP000184159"/>
    </source>
</evidence>
<dbReference type="EMBL" id="FQUH01000008">
    <property type="protein sequence ID" value="SHF30418.1"/>
    <property type="molecule type" value="Genomic_DNA"/>
</dbReference>
<organism evidence="1 2">
    <name type="scientific">Vibrio gazogenes DSM 21264 = NBRC 103151</name>
    <dbReference type="NCBI Taxonomy" id="1123492"/>
    <lineage>
        <taxon>Bacteria</taxon>
        <taxon>Pseudomonadati</taxon>
        <taxon>Pseudomonadota</taxon>
        <taxon>Gammaproteobacteria</taxon>
        <taxon>Vibrionales</taxon>
        <taxon>Vibrionaceae</taxon>
        <taxon>Vibrio</taxon>
    </lineage>
</organism>
<protein>
    <submittedName>
        <fullName evidence="1">Phage tail assembly chaperone protein, E, or 41 or 14</fullName>
    </submittedName>
</protein>
<reference evidence="2" key="1">
    <citation type="submission" date="2016-11" db="EMBL/GenBank/DDBJ databases">
        <authorList>
            <person name="Varghese N."/>
            <person name="Submissions S."/>
        </authorList>
    </citation>
    <scope>NUCLEOTIDE SEQUENCE [LARGE SCALE GENOMIC DNA]</scope>
    <source>
        <strain evidence="2">DSM 21264</strain>
    </source>
</reference>
<gene>
    <name evidence="1" type="ORF">SAMN02745781_01913</name>
</gene>
<dbReference type="Pfam" id="PF10109">
    <property type="entry name" value="Phage_TAC_7"/>
    <property type="match status" value="1"/>
</dbReference>
<sequence length="186" mass="21732">MLHIHNLVWPIEDDKGQQLNHVQIHTITVGQQRELSRNHQHDDNQLLWECVCLSTGLTPSELKKLVTPDFNSIREHVLELMQSGAATFMADEFNRDEPTLLIPIQGDDGQEKTHYKLRPPTVATTELMETHQDEWERTLFISASCCGFTHQELMRLSLPDWNQLQERLIDFLQQPADYFRQEMLKS</sequence>
<evidence type="ECO:0000313" key="1">
    <source>
        <dbReference type="EMBL" id="SHF30418.1"/>
    </source>
</evidence>
<dbReference type="AlphaFoldDB" id="A0A1M5AJG9"/>
<dbReference type="Proteomes" id="UP000184159">
    <property type="component" value="Unassembled WGS sequence"/>
</dbReference>
<keyword evidence="2" id="KW-1185">Reference proteome</keyword>
<dbReference type="InterPro" id="IPR019289">
    <property type="entry name" value="Phage_tail_E/E"/>
</dbReference>
<dbReference type="RefSeq" id="WP_072958471.1">
    <property type="nucleotide sequence ID" value="NZ_FQUH01000008.1"/>
</dbReference>